<evidence type="ECO:0000313" key="2">
    <source>
        <dbReference type="Proteomes" id="UP001604336"/>
    </source>
</evidence>
<keyword evidence="2" id="KW-1185">Reference proteome</keyword>
<name>A0ABD1VWV0_9LAMI</name>
<dbReference type="EMBL" id="JBFOLK010000001">
    <property type="protein sequence ID" value="KAL2541869.1"/>
    <property type="molecule type" value="Genomic_DNA"/>
</dbReference>
<protein>
    <submittedName>
        <fullName evidence="1">Ubiquitin-like protease domain-containing protein</fullName>
    </submittedName>
</protein>
<dbReference type="AlphaFoldDB" id="A0ABD1VWV0"/>
<reference evidence="2" key="1">
    <citation type="submission" date="2024-07" db="EMBL/GenBank/DDBJ databases">
        <title>Two chromosome-level genome assemblies of Korean endemic species Abeliophyllum distichum and Forsythia ovata (Oleaceae).</title>
        <authorList>
            <person name="Jang H."/>
        </authorList>
    </citation>
    <scope>NUCLEOTIDE SEQUENCE [LARGE SCALE GENOMIC DNA]</scope>
</reference>
<evidence type="ECO:0000313" key="1">
    <source>
        <dbReference type="EMBL" id="KAL2541869.1"/>
    </source>
</evidence>
<organism evidence="1 2">
    <name type="scientific">Abeliophyllum distichum</name>
    <dbReference type="NCBI Taxonomy" id="126358"/>
    <lineage>
        <taxon>Eukaryota</taxon>
        <taxon>Viridiplantae</taxon>
        <taxon>Streptophyta</taxon>
        <taxon>Embryophyta</taxon>
        <taxon>Tracheophyta</taxon>
        <taxon>Spermatophyta</taxon>
        <taxon>Magnoliopsida</taxon>
        <taxon>eudicotyledons</taxon>
        <taxon>Gunneridae</taxon>
        <taxon>Pentapetalae</taxon>
        <taxon>asterids</taxon>
        <taxon>lamiids</taxon>
        <taxon>Lamiales</taxon>
        <taxon>Oleaceae</taxon>
        <taxon>Forsythieae</taxon>
        <taxon>Abeliophyllum</taxon>
    </lineage>
</organism>
<dbReference type="PANTHER" id="PTHR48449:SF1">
    <property type="entry name" value="DUF1985 DOMAIN-CONTAINING PROTEIN"/>
    <property type="match status" value="1"/>
</dbReference>
<proteinExistence type="predicted"/>
<comment type="caution">
    <text evidence="1">The sequence shown here is derived from an EMBL/GenBank/DDBJ whole genome shotgun (WGS) entry which is preliminary data.</text>
</comment>
<accession>A0ABD1VWV0</accession>
<dbReference type="PANTHER" id="PTHR48449">
    <property type="entry name" value="DUF1985 DOMAIN-CONTAINING PROTEIN"/>
    <property type="match status" value="1"/>
</dbReference>
<gene>
    <name evidence="1" type="ORF">Adt_02847</name>
</gene>
<dbReference type="Proteomes" id="UP001604336">
    <property type="component" value="Unassembled WGS sequence"/>
</dbReference>
<sequence length="172" mass="20359">MEYFVDWNFVTESKVSSRSTLTKIDAVYDALDDEHNELFLNSCFGKVYIVRSMQISPKLIHNLLIKRVRSENTDELWFCLENEQAARFSFFEFTLVTNFKPDDEAEYKNRIVQKGHLFEKYLGDGDKIIPSRLYDAFDNEEEDTVEEEKIKMIPTTNRYSYNIVKTDFICGR</sequence>